<dbReference type="Proteomes" id="UP001159363">
    <property type="component" value="Chromosome 1"/>
</dbReference>
<name>A0ABQ9INE2_9NEOP</name>
<keyword evidence="3" id="KW-1185">Reference proteome</keyword>
<comment type="caution">
    <text evidence="2">The sequence shown here is derived from an EMBL/GenBank/DDBJ whole genome shotgun (WGS) entry which is preliminary data.</text>
</comment>
<gene>
    <name evidence="2" type="ORF">PR048_003372</name>
</gene>
<dbReference type="EMBL" id="JARBHB010000001">
    <property type="protein sequence ID" value="KAJ8898012.1"/>
    <property type="molecule type" value="Genomic_DNA"/>
</dbReference>
<evidence type="ECO:0000313" key="2">
    <source>
        <dbReference type="EMBL" id="KAJ8898012.1"/>
    </source>
</evidence>
<accession>A0ABQ9INE2</accession>
<feature type="region of interest" description="Disordered" evidence="1">
    <location>
        <begin position="215"/>
        <end position="239"/>
    </location>
</feature>
<sequence length="718" mass="81025">MCTGVCHVCFFRRRGEDNGEESVVIHMRISPVLDIPDLPVLIYHRGIRLERFRKTTRNRSRDSWTRILPTANRDLLPLHRTVTPRADARGVDWPSDQKTGEARPQKCGQFARGPAVHAVANGIKLAQSVEQCRCETAALAANFTRTCQQTHVASPKKKKFLTPFFKQRTRQLASQPIRKLVAARYSQSDTRPVPQCLTLPVHETISGEVAAYKASTNRTRQQDGAAKQGTCPNIMRQPAPGNLLASQRPSQWRNFSRHTVANQTQDEMTQRTGPIPAFAWSDFGKPWKTEIRMTGPGTEPESSRLRIQPAERFANQLPTGKITGVSIARSVDSPRVSPGGPRVDFRASSISIIFINRRVFPALAPKFVDDDELDRTCYLVFTVLACPTHGSDCPDEAVSLLLVFVPSHSRRRRTAFLLQPGPRLKLEPVNTHCYPVTFRRFVSRETSLRERARRKYCLSHSQWRKDVSYSAYITVKFSLMPRNNAKQPHVRTTTAHASKMASLISIKWKQRSPIRGWQPTFQLAAQPTRVQNLCGAAVAERLTYFPPTKANRVTPDFRKWGSCWTMPLVCGFSRGYPVSPALSFRRCSILTPINLFGSQDLDVKSRPNLSTTILASTFSIYVLTVVCRPTRVIEVSMERRGRNLFRITTQSIRRKARSLSLGHPITEWLQNFFSVIHDTRNSILSLNTGAKEEPEVSSGLRVESGLDVGLHRLLVLMN</sequence>
<proteinExistence type="predicted"/>
<reference evidence="2 3" key="1">
    <citation type="submission" date="2023-02" db="EMBL/GenBank/DDBJ databases">
        <title>LHISI_Scaffold_Assembly.</title>
        <authorList>
            <person name="Stuart O.P."/>
            <person name="Cleave R."/>
            <person name="Magrath M.J.L."/>
            <person name="Mikheyev A.S."/>
        </authorList>
    </citation>
    <scope>NUCLEOTIDE SEQUENCE [LARGE SCALE GENOMIC DNA]</scope>
    <source>
        <strain evidence="2">Daus_M_001</strain>
        <tissue evidence="2">Leg muscle</tissue>
    </source>
</reference>
<organism evidence="2 3">
    <name type="scientific">Dryococelus australis</name>
    <dbReference type="NCBI Taxonomy" id="614101"/>
    <lineage>
        <taxon>Eukaryota</taxon>
        <taxon>Metazoa</taxon>
        <taxon>Ecdysozoa</taxon>
        <taxon>Arthropoda</taxon>
        <taxon>Hexapoda</taxon>
        <taxon>Insecta</taxon>
        <taxon>Pterygota</taxon>
        <taxon>Neoptera</taxon>
        <taxon>Polyneoptera</taxon>
        <taxon>Phasmatodea</taxon>
        <taxon>Verophasmatodea</taxon>
        <taxon>Anareolatae</taxon>
        <taxon>Phasmatidae</taxon>
        <taxon>Eurycanthinae</taxon>
        <taxon>Dryococelus</taxon>
    </lineage>
</organism>
<evidence type="ECO:0000256" key="1">
    <source>
        <dbReference type="SAM" id="MobiDB-lite"/>
    </source>
</evidence>
<evidence type="ECO:0000313" key="3">
    <source>
        <dbReference type="Proteomes" id="UP001159363"/>
    </source>
</evidence>
<protein>
    <submittedName>
        <fullName evidence="2">Uncharacterized protein</fullName>
    </submittedName>
</protein>